<gene>
    <name evidence="1" type="ORF">M9Y10_036737</name>
</gene>
<proteinExistence type="predicted"/>
<organism evidence="1 2">
    <name type="scientific">Tritrichomonas musculus</name>
    <dbReference type="NCBI Taxonomy" id="1915356"/>
    <lineage>
        <taxon>Eukaryota</taxon>
        <taxon>Metamonada</taxon>
        <taxon>Parabasalia</taxon>
        <taxon>Tritrichomonadida</taxon>
        <taxon>Tritrichomonadidae</taxon>
        <taxon>Tritrichomonas</taxon>
    </lineage>
</organism>
<protein>
    <recommendedName>
        <fullName evidence="3">DUF3447 domain-containing protein</fullName>
    </recommendedName>
</protein>
<sequence>MFCFVFDKLKVQTKNWKFIINDYEIHCSKTNAELISQKINGFCKQHPDNLFKICIHEFEDPLFCSQADYQLFSDVFNLIKIPITSTNKDLLKIFAQQLQIEELLNLVEMYERSYDIIINNQILHSQKEISNDLINLNSTNYEELINKIINIYKKEREDKYIILDNEFLYNISISSCTIRPNKIELIISFLKELESKTAKYQFKFFKKEILAELHENRSNEIRFIIRYLYHQKELDSKTIIPYISHSDGRIKSHFKDIIFDQIEFDHINNKIDLSNKEFNQKYMQNSKEFERYDYDKFLRYVTKGTDPDPIYQAILNDDLELFSQKINEKAGEVNYNDHITPLIFERNSRIFNEHNLSYLDACAIHGSEKIFNFILLNVESETNVSNKTIYHAFCSGNVNIIHKCINEKKSIDREVFYQSLLGSIQYNRNELFEWLIENHFPKLPLLKALFNELTFLEYSIRYNNFDSLYYLFSIGNDYQPLFSLSLLYNNFYLAELALKLQYNCNSSSKKLQVVNHSPFVYKLEGI</sequence>
<comment type="caution">
    <text evidence="1">The sequence shown here is derived from an EMBL/GenBank/DDBJ whole genome shotgun (WGS) entry which is preliminary data.</text>
</comment>
<evidence type="ECO:0000313" key="2">
    <source>
        <dbReference type="Proteomes" id="UP001470230"/>
    </source>
</evidence>
<reference evidence="1 2" key="1">
    <citation type="submission" date="2024-04" db="EMBL/GenBank/DDBJ databases">
        <title>Tritrichomonas musculus Genome.</title>
        <authorList>
            <person name="Alves-Ferreira E."/>
            <person name="Grigg M."/>
            <person name="Lorenzi H."/>
            <person name="Galac M."/>
        </authorList>
    </citation>
    <scope>NUCLEOTIDE SEQUENCE [LARGE SCALE GENOMIC DNA]</scope>
    <source>
        <strain evidence="1 2">EAF2021</strain>
    </source>
</reference>
<dbReference type="Gene3D" id="1.25.40.20">
    <property type="entry name" value="Ankyrin repeat-containing domain"/>
    <property type="match status" value="1"/>
</dbReference>
<dbReference type="PANTHER" id="PTHR24159">
    <property type="match status" value="1"/>
</dbReference>
<evidence type="ECO:0000313" key="1">
    <source>
        <dbReference type="EMBL" id="KAK8837306.1"/>
    </source>
</evidence>
<dbReference type="PANTHER" id="PTHR24159:SF5">
    <property type="entry name" value="ANK_REP_REGION DOMAIN-CONTAINING PROTEIN"/>
    <property type="match status" value="1"/>
</dbReference>
<dbReference type="EMBL" id="JAPFFF010000060">
    <property type="protein sequence ID" value="KAK8837306.1"/>
    <property type="molecule type" value="Genomic_DNA"/>
</dbReference>
<dbReference type="InterPro" id="IPR036770">
    <property type="entry name" value="Ankyrin_rpt-contain_sf"/>
</dbReference>
<evidence type="ECO:0008006" key="3">
    <source>
        <dbReference type="Google" id="ProtNLM"/>
    </source>
</evidence>
<dbReference type="SUPFAM" id="SSF48403">
    <property type="entry name" value="Ankyrin repeat"/>
    <property type="match status" value="1"/>
</dbReference>
<name>A0ABR2GUG7_9EUKA</name>
<dbReference type="Proteomes" id="UP001470230">
    <property type="component" value="Unassembled WGS sequence"/>
</dbReference>
<keyword evidence="2" id="KW-1185">Reference proteome</keyword>
<accession>A0ABR2GUG7</accession>